<evidence type="ECO:0000256" key="3">
    <source>
        <dbReference type="ARBA" id="ARBA00022448"/>
    </source>
</evidence>
<keyword evidence="12" id="KW-1185">Reference proteome</keyword>
<evidence type="ECO:0000256" key="4">
    <source>
        <dbReference type="ARBA" id="ARBA00022692"/>
    </source>
</evidence>
<evidence type="ECO:0000256" key="5">
    <source>
        <dbReference type="ARBA" id="ARBA00022737"/>
    </source>
</evidence>
<name>S8EIN4_FOMSC</name>
<feature type="transmembrane region" description="Helical" evidence="10">
    <location>
        <begin position="307"/>
        <end position="328"/>
    </location>
</feature>
<evidence type="ECO:0000256" key="1">
    <source>
        <dbReference type="ARBA" id="ARBA00004141"/>
    </source>
</evidence>
<protein>
    <recommendedName>
        <fullName evidence="13">Mitochondrial carrier</fullName>
    </recommendedName>
</protein>
<keyword evidence="3 9" id="KW-0813">Transport</keyword>
<feature type="repeat" description="Solcar" evidence="8">
    <location>
        <begin position="6"/>
        <end position="106"/>
    </location>
</feature>
<dbReference type="PANTHER" id="PTHR45683">
    <property type="entry name" value="MITOCHONDRIAL NICOTINAMIDE ADENINE DINUCLEOTIDE TRANSPORTER 1-RELATED-RELATED"/>
    <property type="match status" value="1"/>
</dbReference>
<dbReference type="Gene3D" id="1.50.40.10">
    <property type="entry name" value="Mitochondrial carrier domain"/>
    <property type="match status" value="2"/>
</dbReference>
<dbReference type="SUPFAM" id="SSF103506">
    <property type="entry name" value="Mitochondrial carrier"/>
    <property type="match status" value="2"/>
</dbReference>
<dbReference type="InParanoid" id="S8EIN4"/>
<keyword evidence="6 10" id="KW-1133">Transmembrane helix</keyword>
<dbReference type="GO" id="GO:0055085">
    <property type="term" value="P:transmembrane transport"/>
    <property type="evidence" value="ECO:0007669"/>
    <property type="project" value="InterPro"/>
</dbReference>
<keyword evidence="4 8" id="KW-0812">Transmembrane</keyword>
<sequence length="331" mass="36010">MGLLYIFWLTAILAASLGISLLITVPLTGALVRVRANYNPRGLQLDADGNIEPHTGPVVTSFVGMLARVKRIEGWAGLYKGFMPTLLFSLVLTVFAAAVLDASSPSRTGRIDPPATGVLGTLMFSLLSMLVSLPAAIITYRSITTPYKLPWLRPLSSLRILLTPTERKRPWVLYRTPGLLTAQVLHVAYTALLLSGIRSLLVPRPGSTDATFNTFKFGIYLAVEILSTALLCPLEVITTKLAVQRNHAAPEYNSVEQEVEDDGMEGEEYTEYAGAEEDVIGLRHEKDPYLGFVDCVKNIITEEGFGALYRAWWITLVGGVASALATAVPAM</sequence>
<feature type="transmembrane region" description="Helical" evidence="10">
    <location>
        <begin position="118"/>
        <end position="140"/>
    </location>
</feature>
<evidence type="ECO:0000313" key="12">
    <source>
        <dbReference type="Proteomes" id="UP000015241"/>
    </source>
</evidence>
<gene>
    <name evidence="11" type="ORF">FOMPIDRAFT_1021734</name>
</gene>
<organism evidence="11 12">
    <name type="scientific">Fomitopsis schrenkii</name>
    <name type="common">Brown rot fungus</name>
    <dbReference type="NCBI Taxonomy" id="2126942"/>
    <lineage>
        <taxon>Eukaryota</taxon>
        <taxon>Fungi</taxon>
        <taxon>Dikarya</taxon>
        <taxon>Basidiomycota</taxon>
        <taxon>Agaricomycotina</taxon>
        <taxon>Agaricomycetes</taxon>
        <taxon>Polyporales</taxon>
        <taxon>Fomitopsis</taxon>
    </lineage>
</organism>
<feature type="transmembrane region" description="Helical" evidence="10">
    <location>
        <begin position="6"/>
        <end position="32"/>
    </location>
</feature>
<evidence type="ECO:0000256" key="9">
    <source>
        <dbReference type="RuleBase" id="RU000488"/>
    </source>
</evidence>
<evidence type="ECO:0000256" key="2">
    <source>
        <dbReference type="ARBA" id="ARBA00006375"/>
    </source>
</evidence>
<proteinExistence type="inferred from homology"/>
<evidence type="ECO:0000256" key="10">
    <source>
        <dbReference type="SAM" id="Phobius"/>
    </source>
</evidence>
<comment type="similarity">
    <text evidence="2 9">Belongs to the mitochondrial carrier (TC 2.A.29) family.</text>
</comment>
<dbReference type="EMBL" id="KE504125">
    <property type="protein sequence ID" value="EPT05042.1"/>
    <property type="molecule type" value="Genomic_DNA"/>
</dbReference>
<comment type="subcellular location">
    <subcellularLocation>
        <location evidence="1">Membrane</location>
        <topology evidence="1">Multi-pass membrane protein</topology>
    </subcellularLocation>
</comment>
<dbReference type="OrthoDB" id="21292at2759"/>
<evidence type="ECO:0000256" key="6">
    <source>
        <dbReference type="ARBA" id="ARBA00022989"/>
    </source>
</evidence>
<dbReference type="STRING" id="743788.S8EIN4"/>
<dbReference type="AlphaFoldDB" id="S8EIN4"/>
<reference evidence="11 12" key="1">
    <citation type="journal article" date="2012" name="Science">
        <title>The Paleozoic origin of enzymatic lignin decomposition reconstructed from 31 fungal genomes.</title>
        <authorList>
            <person name="Floudas D."/>
            <person name="Binder M."/>
            <person name="Riley R."/>
            <person name="Barry K."/>
            <person name="Blanchette R.A."/>
            <person name="Henrissat B."/>
            <person name="Martinez A.T."/>
            <person name="Otillar R."/>
            <person name="Spatafora J.W."/>
            <person name="Yadav J.S."/>
            <person name="Aerts A."/>
            <person name="Benoit I."/>
            <person name="Boyd A."/>
            <person name="Carlson A."/>
            <person name="Copeland A."/>
            <person name="Coutinho P.M."/>
            <person name="de Vries R.P."/>
            <person name="Ferreira P."/>
            <person name="Findley K."/>
            <person name="Foster B."/>
            <person name="Gaskell J."/>
            <person name="Glotzer D."/>
            <person name="Gorecki P."/>
            <person name="Heitman J."/>
            <person name="Hesse C."/>
            <person name="Hori C."/>
            <person name="Igarashi K."/>
            <person name="Jurgens J.A."/>
            <person name="Kallen N."/>
            <person name="Kersten P."/>
            <person name="Kohler A."/>
            <person name="Kuees U."/>
            <person name="Kumar T.K.A."/>
            <person name="Kuo A."/>
            <person name="LaButti K."/>
            <person name="Larrondo L.F."/>
            <person name="Lindquist E."/>
            <person name="Ling A."/>
            <person name="Lombard V."/>
            <person name="Lucas S."/>
            <person name="Lundell T."/>
            <person name="Martin R."/>
            <person name="McLaughlin D.J."/>
            <person name="Morgenstern I."/>
            <person name="Morin E."/>
            <person name="Murat C."/>
            <person name="Nagy L.G."/>
            <person name="Nolan M."/>
            <person name="Ohm R.A."/>
            <person name="Patyshakuliyeva A."/>
            <person name="Rokas A."/>
            <person name="Ruiz-Duenas F.J."/>
            <person name="Sabat G."/>
            <person name="Salamov A."/>
            <person name="Samejima M."/>
            <person name="Schmutz J."/>
            <person name="Slot J.C."/>
            <person name="St John F."/>
            <person name="Stenlid J."/>
            <person name="Sun H."/>
            <person name="Sun S."/>
            <person name="Syed K."/>
            <person name="Tsang A."/>
            <person name="Wiebenga A."/>
            <person name="Young D."/>
            <person name="Pisabarro A."/>
            <person name="Eastwood D.C."/>
            <person name="Martin F."/>
            <person name="Cullen D."/>
            <person name="Grigoriev I.V."/>
            <person name="Hibbett D.S."/>
        </authorList>
    </citation>
    <scope>NUCLEOTIDE SEQUENCE</scope>
    <source>
        <strain evidence="12">FP-58527</strain>
    </source>
</reference>
<evidence type="ECO:0000256" key="7">
    <source>
        <dbReference type="ARBA" id="ARBA00023136"/>
    </source>
</evidence>
<dbReference type="GO" id="GO:0016020">
    <property type="term" value="C:membrane"/>
    <property type="evidence" value="ECO:0007669"/>
    <property type="project" value="UniProtKB-SubCell"/>
</dbReference>
<feature type="transmembrane region" description="Helical" evidence="10">
    <location>
        <begin position="177"/>
        <end position="197"/>
    </location>
</feature>
<feature type="transmembrane region" description="Helical" evidence="10">
    <location>
        <begin position="78"/>
        <end position="98"/>
    </location>
</feature>
<dbReference type="eggNOG" id="ENOG502SEE0">
    <property type="taxonomic scope" value="Eukaryota"/>
</dbReference>
<evidence type="ECO:0008006" key="13">
    <source>
        <dbReference type="Google" id="ProtNLM"/>
    </source>
</evidence>
<dbReference type="InterPro" id="IPR044712">
    <property type="entry name" value="SLC25A32-like"/>
</dbReference>
<dbReference type="Proteomes" id="UP000015241">
    <property type="component" value="Unassembled WGS sequence"/>
</dbReference>
<dbReference type="GO" id="GO:0006862">
    <property type="term" value="P:nucleotide transport"/>
    <property type="evidence" value="ECO:0007669"/>
    <property type="project" value="InterPro"/>
</dbReference>
<evidence type="ECO:0000256" key="8">
    <source>
        <dbReference type="PROSITE-ProRule" id="PRU00282"/>
    </source>
</evidence>
<keyword evidence="7 8" id="KW-0472">Membrane</keyword>
<dbReference type="Pfam" id="PF00153">
    <property type="entry name" value="Mito_carr"/>
    <property type="match status" value="1"/>
</dbReference>
<dbReference type="InterPro" id="IPR023395">
    <property type="entry name" value="MCP_dom_sf"/>
</dbReference>
<dbReference type="InterPro" id="IPR018108">
    <property type="entry name" value="MCP_transmembrane"/>
</dbReference>
<dbReference type="HOGENOM" id="CLU_044884_0_0_1"/>
<accession>S8EIN4</accession>
<feature type="transmembrane region" description="Helical" evidence="10">
    <location>
        <begin position="217"/>
        <end position="237"/>
    </location>
</feature>
<dbReference type="PROSITE" id="PS50920">
    <property type="entry name" value="SOLCAR"/>
    <property type="match status" value="1"/>
</dbReference>
<keyword evidence="5" id="KW-0677">Repeat</keyword>
<evidence type="ECO:0000313" key="11">
    <source>
        <dbReference type="EMBL" id="EPT05042.1"/>
    </source>
</evidence>